<dbReference type="InterPro" id="IPR012657">
    <property type="entry name" value="23S_rRNA-intervening_sequence"/>
</dbReference>
<dbReference type="KEGG" id="afx:JZ786_05300"/>
<dbReference type="Gene3D" id="1.20.1440.60">
    <property type="entry name" value="23S rRNA-intervening sequence"/>
    <property type="match status" value="1"/>
</dbReference>
<sequence>MKQIQEEQGMMPKNFQKLQVWNKAMDLTCKIYDIVERLPRWEEFHLKNQLIRSTSSISANIAEGNGQFFKKKEFTHLNIAVGSANESINWIILARRRNYITEDEFQSLETDYREITRMIIALMRKLRQETA</sequence>
<dbReference type="SUPFAM" id="SSF158446">
    <property type="entry name" value="IVS-encoded protein-like"/>
    <property type="match status" value="1"/>
</dbReference>
<dbReference type="Pfam" id="PF05635">
    <property type="entry name" value="23S_rRNA_IVP"/>
    <property type="match status" value="1"/>
</dbReference>
<organism evidence="1 2">
    <name type="scientific">Alicyclobacillus mengziensis</name>
    <dbReference type="NCBI Taxonomy" id="2931921"/>
    <lineage>
        <taxon>Bacteria</taxon>
        <taxon>Bacillati</taxon>
        <taxon>Bacillota</taxon>
        <taxon>Bacilli</taxon>
        <taxon>Bacillales</taxon>
        <taxon>Alicyclobacillaceae</taxon>
        <taxon>Alicyclobacillus</taxon>
    </lineage>
</organism>
<accession>A0A9X7W1C7</accession>
<dbReference type="PANTHER" id="PTHR38471:SF2">
    <property type="entry name" value="FOUR HELIX BUNDLE PROTEIN"/>
    <property type="match status" value="1"/>
</dbReference>
<keyword evidence="2" id="KW-1185">Reference proteome</keyword>
<gene>
    <name evidence="1" type="ORF">JZ786_05300</name>
</gene>
<dbReference type="Proteomes" id="UP000663505">
    <property type="component" value="Chromosome"/>
</dbReference>
<dbReference type="CDD" id="cd16377">
    <property type="entry name" value="23S_rRNA_IVP_like"/>
    <property type="match status" value="1"/>
</dbReference>
<reference evidence="1 2" key="1">
    <citation type="submission" date="2021-02" db="EMBL/GenBank/DDBJ databases">
        <title>Alicyclobacillus curvatus sp. nov. and Alicyclobacillus mengziensis sp. nov., two acidophilic bacteria isolated from acid mine drainage.</title>
        <authorList>
            <person name="Huang Y."/>
        </authorList>
    </citation>
    <scope>NUCLEOTIDE SEQUENCE [LARGE SCALE GENOMIC DNA]</scope>
    <source>
        <strain evidence="1 2">S30H14</strain>
    </source>
</reference>
<dbReference type="EMBL" id="CP071182">
    <property type="protein sequence ID" value="QSO48405.1"/>
    <property type="molecule type" value="Genomic_DNA"/>
</dbReference>
<proteinExistence type="predicted"/>
<dbReference type="AlphaFoldDB" id="A0A9X7W1C7"/>
<evidence type="ECO:0000313" key="2">
    <source>
        <dbReference type="Proteomes" id="UP000663505"/>
    </source>
</evidence>
<evidence type="ECO:0000313" key="1">
    <source>
        <dbReference type="EMBL" id="QSO48405.1"/>
    </source>
</evidence>
<dbReference type="RefSeq" id="WP_206657740.1">
    <property type="nucleotide sequence ID" value="NZ_CP071182.1"/>
</dbReference>
<dbReference type="InterPro" id="IPR036583">
    <property type="entry name" value="23S_rRNA_IVS_sf"/>
</dbReference>
<dbReference type="PANTHER" id="PTHR38471">
    <property type="entry name" value="FOUR HELIX BUNDLE PROTEIN"/>
    <property type="match status" value="1"/>
</dbReference>
<dbReference type="NCBIfam" id="TIGR02436">
    <property type="entry name" value="four helix bundle protein"/>
    <property type="match status" value="1"/>
</dbReference>
<name>A0A9X7W1C7_9BACL</name>
<protein>
    <submittedName>
        <fullName evidence="1">Four helix bundle protein</fullName>
    </submittedName>
</protein>